<proteinExistence type="predicted"/>
<gene>
    <name evidence="3" type="ORF">LPB072_10270</name>
    <name evidence="4" type="ORF">LPB72_07105</name>
</gene>
<dbReference type="InterPro" id="IPR006076">
    <property type="entry name" value="FAD-dep_OxRdtase"/>
</dbReference>
<dbReference type="STRING" id="1763535.LPB072_10270"/>
<dbReference type="Proteomes" id="UP000185680">
    <property type="component" value="Chromosome"/>
</dbReference>
<protein>
    <recommendedName>
        <fullName evidence="2">FAD dependent oxidoreductase domain-containing protein</fullName>
    </recommendedName>
</protein>
<name>A0A162Z0J1_9BURK</name>
<reference evidence="4 5" key="1">
    <citation type="submission" date="2016-02" db="EMBL/GenBank/DDBJ databases">
        <title>Draft genome sequence of Hydrogenophaga sp. LPB0072.</title>
        <authorList>
            <person name="Shin S.-K."/>
            <person name="Yi H."/>
        </authorList>
    </citation>
    <scope>NUCLEOTIDE SEQUENCE [LARGE SCALE GENOMIC DNA]</scope>
    <source>
        <strain evidence="4 5">LPB0072</strain>
    </source>
</reference>
<evidence type="ECO:0000256" key="1">
    <source>
        <dbReference type="ARBA" id="ARBA00023002"/>
    </source>
</evidence>
<dbReference type="Pfam" id="PF01266">
    <property type="entry name" value="DAO"/>
    <property type="match status" value="2"/>
</dbReference>
<feature type="domain" description="FAD dependent oxidoreductase" evidence="2">
    <location>
        <begin position="9"/>
        <end position="98"/>
    </location>
</feature>
<accession>A0A162Z0J1</accession>
<evidence type="ECO:0000313" key="4">
    <source>
        <dbReference type="EMBL" id="OAD42671.1"/>
    </source>
</evidence>
<keyword evidence="5" id="KW-1185">Reference proteome</keyword>
<dbReference type="SUPFAM" id="SSF51905">
    <property type="entry name" value="FAD/NAD(P)-binding domain"/>
    <property type="match status" value="1"/>
</dbReference>
<dbReference type="PANTHER" id="PTHR13847">
    <property type="entry name" value="SARCOSINE DEHYDROGENASE-RELATED"/>
    <property type="match status" value="1"/>
</dbReference>
<evidence type="ECO:0000259" key="2">
    <source>
        <dbReference type="Pfam" id="PF01266"/>
    </source>
</evidence>
<dbReference type="KEGG" id="hyl:LPB072_10270"/>
<dbReference type="EMBL" id="LVWD01000007">
    <property type="protein sequence ID" value="OAD42671.1"/>
    <property type="molecule type" value="Genomic_DNA"/>
</dbReference>
<dbReference type="OrthoDB" id="9786494at2"/>
<evidence type="ECO:0000313" key="5">
    <source>
        <dbReference type="Proteomes" id="UP000185657"/>
    </source>
</evidence>
<evidence type="ECO:0000313" key="3">
    <source>
        <dbReference type="EMBL" id="AOW13183.1"/>
    </source>
</evidence>
<dbReference type="GO" id="GO:0005737">
    <property type="term" value="C:cytoplasm"/>
    <property type="evidence" value="ECO:0007669"/>
    <property type="project" value="TreeGrafter"/>
</dbReference>
<dbReference type="PANTHER" id="PTHR13847:SF289">
    <property type="entry name" value="GLYCINE OXIDASE"/>
    <property type="match status" value="1"/>
</dbReference>
<keyword evidence="1" id="KW-0560">Oxidoreductase</keyword>
<sequence>MTSESRHTLVIGAGLAGAAVCAMLARKGWHITLIDAADGPAKAASSLPVGMLSPHVTRSPTPLSRLCDLGVTAARAELQRLVQQGAGWQACEVDNLQHDPGRWPAALVRPGALVKAWLAEAAQTTTLTTLWSARIRALQRTRPVEGVSLWRAVGPDGQTLAEAPNAVVAAAFGTFALLSDQEPWLPSEALPLRPVKGQMSLGALEGAPLAKRPQRQNGVFVPRYEDSGLPPEWPERIWSMGSTYERGDNSLHTTEAAHARNADSLGAMNTAAREAMQSAQSTEQLMGWAQVRCASLDRLPLAGALPDMAAMQRAMEEPGFHRSRSTLSDVPRHSGLFTLSALGSRGLTLALPMAQLVADGLAGDKPCLPDDLIRAVDPARFAWRQARRQAIPR</sequence>
<dbReference type="AlphaFoldDB" id="A0A162Z0J1"/>
<dbReference type="Proteomes" id="UP000185657">
    <property type="component" value="Unassembled WGS sequence"/>
</dbReference>
<evidence type="ECO:0000313" key="6">
    <source>
        <dbReference type="Proteomes" id="UP000185680"/>
    </source>
</evidence>
<dbReference type="InterPro" id="IPR036188">
    <property type="entry name" value="FAD/NAD-bd_sf"/>
</dbReference>
<dbReference type="GO" id="GO:0016491">
    <property type="term" value="F:oxidoreductase activity"/>
    <property type="evidence" value="ECO:0007669"/>
    <property type="project" value="UniProtKB-KW"/>
</dbReference>
<reference evidence="3 6" key="2">
    <citation type="submission" date="2016-10" db="EMBL/GenBank/DDBJ databases">
        <title>Hydorgenophaga sp. LPB0072 isolated from gastropod.</title>
        <authorList>
            <person name="Kim E."/>
            <person name="Yi H."/>
        </authorList>
    </citation>
    <scope>NUCLEOTIDE SEQUENCE [LARGE SCALE GENOMIC DNA]</scope>
    <source>
        <strain evidence="3 6">LPB0072</strain>
    </source>
</reference>
<dbReference type="EMBL" id="CP017476">
    <property type="protein sequence ID" value="AOW13183.1"/>
    <property type="molecule type" value="Genomic_DNA"/>
</dbReference>
<dbReference type="RefSeq" id="WP_066087945.1">
    <property type="nucleotide sequence ID" value="NZ_CP017476.1"/>
</dbReference>
<feature type="domain" description="FAD dependent oxidoreductase" evidence="2">
    <location>
        <begin position="106"/>
        <end position="359"/>
    </location>
</feature>
<dbReference type="Gene3D" id="3.50.50.60">
    <property type="entry name" value="FAD/NAD(P)-binding domain"/>
    <property type="match status" value="2"/>
</dbReference>
<organism evidence="3 6">
    <name type="scientific">Hydrogenophaga crassostreae</name>
    <dbReference type="NCBI Taxonomy" id="1763535"/>
    <lineage>
        <taxon>Bacteria</taxon>
        <taxon>Pseudomonadati</taxon>
        <taxon>Pseudomonadota</taxon>
        <taxon>Betaproteobacteria</taxon>
        <taxon>Burkholderiales</taxon>
        <taxon>Comamonadaceae</taxon>
        <taxon>Hydrogenophaga</taxon>
    </lineage>
</organism>
<dbReference type="Gene3D" id="3.30.9.10">
    <property type="entry name" value="D-Amino Acid Oxidase, subunit A, domain 2"/>
    <property type="match status" value="2"/>
</dbReference>